<organism evidence="2 3">
    <name type="scientific">Allokutzneria oryzae</name>
    <dbReference type="NCBI Taxonomy" id="1378989"/>
    <lineage>
        <taxon>Bacteria</taxon>
        <taxon>Bacillati</taxon>
        <taxon>Actinomycetota</taxon>
        <taxon>Actinomycetes</taxon>
        <taxon>Pseudonocardiales</taxon>
        <taxon>Pseudonocardiaceae</taxon>
        <taxon>Allokutzneria</taxon>
    </lineage>
</organism>
<comment type="caution">
    <text evidence="2">The sequence shown here is derived from an EMBL/GenBank/DDBJ whole genome shotgun (WGS) entry which is preliminary data.</text>
</comment>
<dbReference type="SUPFAM" id="SSF46785">
    <property type="entry name" value="Winged helix' DNA-binding domain"/>
    <property type="match status" value="1"/>
</dbReference>
<sequence>MDDQRRITDPDVLKGMAQPLRRTLYRLLCQLGPATAGVLAKRVDADPGLVSYHLRELGRTGYIEEAPELARDRRQRWWRAVPGSTSWLHLDFSSPEDRAVADTVKSQMVAEQFERLRDYERGRDSWPDEWVDVATSAEGNLRLTPEETRAMNAELQEVMVRWSRVGKGGGDDGREHVFLFLHAFPERP</sequence>
<proteinExistence type="predicted"/>
<dbReference type="RefSeq" id="WP_377851235.1">
    <property type="nucleotide sequence ID" value="NZ_JBHLZU010000007.1"/>
</dbReference>
<dbReference type="InterPro" id="IPR011991">
    <property type="entry name" value="ArsR-like_HTH"/>
</dbReference>
<dbReference type="InterPro" id="IPR036390">
    <property type="entry name" value="WH_DNA-bd_sf"/>
</dbReference>
<protein>
    <submittedName>
        <fullName evidence="2">ArsR family transcriptional regulator</fullName>
    </submittedName>
</protein>
<dbReference type="InterPro" id="IPR001845">
    <property type="entry name" value="HTH_ArsR_DNA-bd_dom"/>
</dbReference>
<keyword evidence="3" id="KW-1185">Reference proteome</keyword>
<evidence type="ECO:0000259" key="1">
    <source>
        <dbReference type="Pfam" id="PF01022"/>
    </source>
</evidence>
<evidence type="ECO:0000313" key="2">
    <source>
        <dbReference type="EMBL" id="MFB9904075.1"/>
    </source>
</evidence>
<evidence type="ECO:0000313" key="3">
    <source>
        <dbReference type="Proteomes" id="UP001589693"/>
    </source>
</evidence>
<accession>A0ABV5ZT55</accession>
<feature type="domain" description="HTH arsR-type" evidence="1">
    <location>
        <begin position="19"/>
        <end position="64"/>
    </location>
</feature>
<dbReference type="CDD" id="cd00090">
    <property type="entry name" value="HTH_ARSR"/>
    <property type="match status" value="1"/>
</dbReference>
<gene>
    <name evidence="2" type="ORF">ACFFQA_08995</name>
</gene>
<dbReference type="Pfam" id="PF01022">
    <property type="entry name" value="HTH_5"/>
    <property type="match status" value="1"/>
</dbReference>
<dbReference type="InterPro" id="IPR036388">
    <property type="entry name" value="WH-like_DNA-bd_sf"/>
</dbReference>
<name>A0ABV5ZT55_9PSEU</name>
<dbReference type="EMBL" id="JBHLZU010000007">
    <property type="protein sequence ID" value="MFB9904075.1"/>
    <property type="molecule type" value="Genomic_DNA"/>
</dbReference>
<dbReference type="Proteomes" id="UP001589693">
    <property type="component" value="Unassembled WGS sequence"/>
</dbReference>
<dbReference type="Gene3D" id="1.10.10.10">
    <property type="entry name" value="Winged helix-like DNA-binding domain superfamily/Winged helix DNA-binding domain"/>
    <property type="match status" value="1"/>
</dbReference>
<reference evidence="2 3" key="1">
    <citation type="submission" date="2024-09" db="EMBL/GenBank/DDBJ databases">
        <authorList>
            <person name="Sun Q."/>
            <person name="Mori K."/>
        </authorList>
    </citation>
    <scope>NUCLEOTIDE SEQUENCE [LARGE SCALE GENOMIC DNA]</scope>
    <source>
        <strain evidence="2 3">TBRC 7907</strain>
    </source>
</reference>